<dbReference type="EMBL" id="VNIM01000030">
    <property type="protein sequence ID" value="TVV74624.1"/>
    <property type="molecule type" value="Genomic_DNA"/>
</dbReference>
<evidence type="ECO:0000256" key="1">
    <source>
        <dbReference type="SAM" id="Phobius"/>
    </source>
</evidence>
<proteinExistence type="predicted"/>
<organism evidence="2 3">
    <name type="scientific">Alterirhizorhabdus solaris</name>
    <dbReference type="NCBI Taxonomy" id="2529389"/>
    <lineage>
        <taxon>Bacteria</taxon>
        <taxon>Pseudomonadati</taxon>
        <taxon>Pseudomonadota</taxon>
        <taxon>Alphaproteobacteria</taxon>
        <taxon>Sphingomonadales</taxon>
        <taxon>Rhizorhabdaceae</taxon>
        <taxon>Alterirhizorhabdus</taxon>
    </lineage>
</organism>
<name>A0A558R5G6_9SPHN</name>
<sequence>MHKIREPMRIRFTRVRRLAADGCHLVLSATLWISGILLAALGAMLAFMILMADGRPSRFFAQLQNLSTHYLSADPAARASFHGQLLAVFLGIVGLLVIARLPSFALRLRRELRRGGDRG</sequence>
<comment type="caution">
    <text evidence="2">The sequence shown here is derived from an EMBL/GenBank/DDBJ whole genome shotgun (WGS) entry which is preliminary data.</text>
</comment>
<reference evidence="2 3" key="1">
    <citation type="submission" date="2019-07" db="EMBL/GenBank/DDBJ databases">
        <title>Sphingomonas solaris sp. nov., isolated from a solar panel from Boston, Massachusetts.</title>
        <authorList>
            <person name="Tanner K."/>
            <person name="Pascual J."/>
            <person name="Mancuso C."/>
            <person name="Pereto J."/>
            <person name="Khalil A."/>
            <person name="Vilanova C."/>
        </authorList>
    </citation>
    <scope>NUCLEOTIDE SEQUENCE [LARGE SCALE GENOMIC DNA]</scope>
    <source>
        <strain evidence="2 3">R4DWN</strain>
    </source>
</reference>
<dbReference type="AlphaFoldDB" id="A0A558R5G6"/>
<keyword evidence="1" id="KW-0812">Transmembrane</keyword>
<keyword evidence="1" id="KW-0472">Membrane</keyword>
<accession>A0A558R5G6</accession>
<evidence type="ECO:0000313" key="3">
    <source>
        <dbReference type="Proteomes" id="UP000318681"/>
    </source>
</evidence>
<dbReference type="OrthoDB" id="7573793at2"/>
<keyword evidence="1" id="KW-1133">Transmembrane helix</keyword>
<gene>
    <name evidence="2" type="ORF">FOY91_09210</name>
</gene>
<feature type="transmembrane region" description="Helical" evidence="1">
    <location>
        <begin position="21"/>
        <end position="50"/>
    </location>
</feature>
<evidence type="ECO:0000313" key="2">
    <source>
        <dbReference type="EMBL" id="TVV74624.1"/>
    </source>
</evidence>
<feature type="transmembrane region" description="Helical" evidence="1">
    <location>
        <begin position="85"/>
        <end position="106"/>
    </location>
</feature>
<dbReference type="Proteomes" id="UP000318681">
    <property type="component" value="Unassembled WGS sequence"/>
</dbReference>
<keyword evidence="3" id="KW-1185">Reference proteome</keyword>
<protein>
    <submittedName>
        <fullName evidence="2">Uncharacterized protein</fullName>
    </submittedName>
</protein>
<dbReference type="RefSeq" id="WP_145150395.1">
    <property type="nucleotide sequence ID" value="NZ_VNIM01000030.1"/>
</dbReference>